<gene>
    <name evidence="1" type="ORF">EYZ11_007827</name>
</gene>
<accession>A0A4S3JE80</accession>
<dbReference type="Proteomes" id="UP000308092">
    <property type="component" value="Unassembled WGS sequence"/>
</dbReference>
<keyword evidence="2" id="KW-1185">Reference proteome</keyword>
<comment type="caution">
    <text evidence="1">The sequence shown here is derived from an EMBL/GenBank/DDBJ whole genome shotgun (WGS) entry which is preliminary data.</text>
</comment>
<dbReference type="AlphaFoldDB" id="A0A4S3JE80"/>
<name>A0A4S3JE80_9EURO</name>
<organism evidence="1 2">
    <name type="scientific">Aspergillus tanneri</name>
    <dbReference type="NCBI Taxonomy" id="1220188"/>
    <lineage>
        <taxon>Eukaryota</taxon>
        <taxon>Fungi</taxon>
        <taxon>Dikarya</taxon>
        <taxon>Ascomycota</taxon>
        <taxon>Pezizomycotina</taxon>
        <taxon>Eurotiomycetes</taxon>
        <taxon>Eurotiomycetidae</taxon>
        <taxon>Eurotiales</taxon>
        <taxon>Aspergillaceae</taxon>
        <taxon>Aspergillus</taxon>
        <taxon>Aspergillus subgen. Circumdati</taxon>
    </lineage>
</organism>
<reference evidence="1 2" key="1">
    <citation type="submission" date="2019-03" db="EMBL/GenBank/DDBJ databases">
        <title>The genome sequence of a newly discovered highly antifungal drug resistant Aspergillus species, Aspergillus tanneri NIH 1004.</title>
        <authorList>
            <person name="Mounaud S."/>
            <person name="Singh I."/>
            <person name="Joardar V."/>
            <person name="Pakala S."/>
            <person name="Pakala S."/>
            <person name="Venepally P."/>
            <person name="Hoover J."/>
            <person name="Nierman W."/>
            <person name="Chung J."/>
            <person name="Losada L."/>
        </authorList>
    </citation>
    <scope>NUCLEOTIDE SEQUENCE [LARGE SCALE GENOMIC DNA]</scope>
    <source>
        <strain evidence="1 2">NIH1004</strain>
    </source>
</reference>
<dbReference type="VEuPathDB" id="FungiDB:EYZ11_007827"/>
<evidence type="ECO:0000313" key="2">
    <source>
        <dbReference type="Proteomes" id="UP000308092"/>
    </source>
</evidence>
<dbReference type="EMBL" id="SOSA01000315">
    <property type="protein sequence ID" value="THC92688.1"/>
    <property type="molecule type" value="Genomic_DNA"/>
</dbReference>
<sequence length="103" mass="11353">MNRCGALRYGAHTPQRLLQSCYPARNGTRPLLAASSAHDHHKKWPQATPVAGGPVLRLCTNVLFTAELKLTWLIGKPQLIGRLGPPWKEAIPQPMKATFMKSS</sequence>
<proteinExistence type="predicted"/>
<evidence type="ECO:0000313" key="1">
    <source>
        <dbReference type="EMBL" id="THC92688.1"/>
    </source>
</evidence>
<protein>
    <submittedName>
        <fullName evidence="1">Uncharacterized protein</fullName>
    </submittedName>
</protein>